<proteinExistence type="predicted"/>
<accession>A0ABV2R131</accession>
<dbReference type="EMBL" id="JBEPSM010000001">
    <property type="protein sequence ID" value="MET4634453.1"/>
    <property type="molecule type" value="Genomic_DNA"/>
</dbReference>
<gene>
    <name evidence="1" type="ORF">ABIE08_002366</name>
</gene>
<name>A0ABV2R131_9HYPH</name>
<dbReference type="RefSeq" id="WP_354551177.1">
    <property type="nucleotide sequence ID" value="NZ_JBEPSM010000001.1"/>
</dbReference>
<keyword evidence="2" id="KW-1185">Reference proteome</keyword>
<reference evidence="1 2" key="1">
    <citation type="submission" date="2024-06" db="EMBL/GenBank/DDBJ databases">
        <title>Sorghum-associated microbial communities from plants grown in Nebraska, USA.</title>
        <authorList>
            <person name="Schachtman D."/>
        </authorList>
    </citation>
    <scope>NUCLEOTIDE SEQUENCE [LARGE SCALE GENOMIC DNA]</scope>
    <source>
        <strain evidence="1 2">3207</strain>
    </source>
</reference>
<evidence type="ECO:0000313" key="1">
    <source>
        <dbReference type="EMBL" id="MET4634453.1"/>
    </source>
</evidence>
<protein>
    <submittedName>
        <fullName evidence="1">Uncharacterized protein</fullName>
    </submittedName>
</protein>
<sequence length="108" mass="12048">MTFAKIGPLSIFGYVVPPHNRWLGTKIAVNRGTFGPGQFVLPVELLDYIKSRAVNAAEVNGRISPAQRAIIEADLRANIDRFRSSGQFQAMMEDIELFGRDAIIDRDQ</sequence>
<evidence type="ECO:0000313" key="2">
    <source>
        <dbReference type="Proteomes" id="UP001549321"/>
    </source>
</evidence>
<dbReference type="Proteomes" id="UP001549321">
    <property type="component" value="Unassembled WGS sequence"/>
</dbReference>
<organism evidence="1 2">
    <name type="scientific">Kaistia defluvii</name>
    <dbReference type="NCBI Taxonomy" id="410841"/>
    <lineage>
        <taxon>Bacteria</taxon>
        <taxon>Pseudomonadati</taxon>
        <taxon>Pseudomonadota</taxon>
        <taxon>Alphaproteobacteria</taxon>
        <taxon>Hyphomicrobiales</taxon>
        <taxon>Kaistiaceae</taxon>
        <taxon>Kaistia</taxon>
    </lineage>
</organism>
<comment type="caution">
    <text evidence="1">The sequence shown here is derived from an EMBL/GenBank/DDBJ whole genome shotgun (WGS) entry which is preliminary data.</text>
</comment>